<dbReference type="InterPro" id="IPR028009">
    <property type="entry name" value="ESCO_Acetyltransf_dom"/>
</dbReference>
<evidence type="ECO:0000256" key="10">
    <source>
        <dbReference type="SAM" id="MobiDB-lite"/>
    </source>
</evidence>
<keyword evidence="4" id="KW-0479">Metal-binding</keyword>
<keyword evidence="6" id="KW-0862">Zinc</keyword>
<dbReference type="GO" id="GO:0061733">
    <property type="term" value="F:protein-lysine-acetyltransferase activity"/>
    <property type="evidence" value="ECO:0007669"/>
    <property type="project" value="TreeGrafter"/>
</dbReference>
<keyword evidence="5" id="KW-0863">Zinc-finger</keyword>
<dbReference type="Pfam" id="PF13880">
    <property type="entry name" value="Acetyltransf_13"/>
    <property type="match status" value="1"/>
</dbReference>
<feature type="compositionally biased region" description="Pro residues" evidence="10">
    <location>
        <begin position="17"/>
        <end position="33"/>
    </location>
</feature>
<keyword evidence="14" id="KW-1185">Reference proteome</keyword>
<evidence type="ECO:0008006" key="15">
    <source>
        <dbReference type="Google" id="ProtNLM"/>
    </source>
</evidence>
<comment type="subcellular location">
    <subcellularLocation>
        <location evidence="1">Nucleus</location>
    </subcellularLocation>
</comment>
<evidence type="ECO:0000256" key="7">
    <source>
        <dbReference type="ARBA" id="ARBA00023242"/>
    </source>
</evidence>
<dbReference type="EMBL" id="JAYKXP010000017">
    <property type="protein sequence ID" value="KAK7049316.1"/>
    <property type="molecule type" value="Genomic_DNA"/>
</dbReference>
<accession>A0AAW0DE86</accession>
<evidence type="ECO:0000256" key="3">
    <source>
        <dbReference type="ARBA" id="ARBA00022679"/>
    </source>
</evidence>
<comment type="similarity">
    <text evidence="2">Belongs to the acetyltransferase family. ECO subfamily.</text>
</comment>
<evidence type="ECO:0000256" key="2">
    <source>
        <dbReference type="ARBA" id="ARBA00005816"/>
    </source>
</evidence>
<evidence type="ECO:0000256" key="4">
    <source>
        <dbReference type="ARBA" id="ARBA00022723"/>
    </source>
</evidence>
<evidence type="ECO:0000313" key="14">
    <source>
        <dbReference type="Proteomes" id="UP001383192"/>
    </source>
</evidence>
<evidence type="ECO:0000256" key="6">
    <source>
        <dbReference type="ARBA" id="ARBA00022833"/>
    </source>
</evidence>
<reference evidence="13 14" key="1">
    <citation type="submission" date="2024-01" db="EMBL/GenBank/DDBJ databases">
        <title>A draft genome for a cacao thread blight-causing isolate of Paramarasmius palmivorus.</title>
        <authorList>
            <person name="Baruah I.K."/>
            <person name="Bukari Y."/>
            <person name="Amoako-Attah I."/>
            <person name="Meinhardt L.W."/>
            <person name="Bailey B.A."/>
            <person name="Cohen S.P."/>
        </authorList>
    </citation>
    <scope>NUCLEOTIDE SEQUENCE [LARGE SCALE GENOMIC DNA]</scope>
    <source>
        <strain evidence="13 14">GH-12</strain>
    </source>
</reference>
<dbReference type="GO" id="GO:0007064">
    <property type="term" value="P:mitotic sister chromatid cohesion"/>
    <property type="evidence" value="ECO:0007669"/>
    <property type="project" value="TreeGrafter"/>
</dbReference>
<evidence type="ECO:0000256" key="9">
    <source>
        <dbReference type="ARBA" id="ARBA00023315"/>
    </source>
</evidence>
<keyword evidence="9" id="KW-0012">Acyltransferase</keyword>
<feature type="domain" description="N-acetyltransferase ESCO zinc-finger" evidence="11">
    <location>
        <begin position="74"/>
        <end position="110"/>
    </location>
</feature>
<dbReference type="InterPro" id="IPR016181">
    <property type="entry name" value="Acyl_CoA_acyltransferase"/>
</dbReference>
<evidence type="ECO:0000256" key="5">
    <source>
        <dbReference type="ARBA" id="ARBA00022771"/>
    </source>
</evidence>
<evidence type="ECO:0000256" key="1">
    <source>
        <dbReference type="ARBA" id="ARBA00004123"/>
    </source>
</evidence>
<dbReference type="AlphaFoldDB" id="A0AAW0DE86"/>
<dbReference type="GO" id="GO:0000785">
    <property type="term" value="C:chromatin"/>
    <property type="evidence" value="ECO:0007669"/>
    <property type="project" value="TreeGrafter"/>
</dbReference>
<organism evidence="13 14">
    <name type="scientific">Paramarasmius palmivorus</name>
    <dbReference type="NCBI Taxonomy" id="297713"/>
    <lineage>
        <taxon>Eukaryota</taxon>
        <taxon>Fungi</taxon>
        <taxon>Dikarya</taxon>
        <taxon>Basidiomycota</taxon>
        <taxon>Agaricomycotina</taxon>
        <taxon>Agaricomycetes</taxon>
        <taxon>Agaricomycetidae</taxon>
        <taxon>Agaricales</taxon>
        <taxon>Marasmiineae</taxon>
        <taxon>Marasmiaceae</taxon>
        <taxon>Paramarasmius</taxon>
    </lineage>
</organism>
<dbReference type="Pfam" id="PF13878">
    <property type="entry name" value="zf-C2H2_3"/>
    <property type="match status" value="1"/>
</dbReference>
<keyword evidence="8" id="KW-0131">Cell cycle</keyword>
<feature type="region of interest" description="Disordered" evidence="10">
    <location>
        <begin position="1"/>
        <end position="70"/>
    </location>
</feature>
<sequence length="330" mass="35758">MSLKVKRTYGSKTNRTPFPPSSPTSIPSSPPAPATGTKRNLGATNLSAHDNRPSKRTKLAPKSKDKPKQKTLTQLHFCVDQPILRKCSLCNMSYTRGAEEDESLHRVHCTRVRKGMEWGREEEREKDKEGLLEVDTAIRLKSGKKGRIVCVKADAGGKIGTKLNSLYDLMNATLSAPPLSPTILRKSKVYLFLLPASSTSALKEQIAGCIVAQHISTAMEVAPSSSVSISKEDDGVTQELVVVDSSSGIFCYPTPLPTSLGIPRIFVPSAHRRQGIASRLLSAAARTFVHGCVLDPRSGQVAFSQTTGDGLALMRDWGGGGVRIYDEDQE</sequence>
<feature type="domain" description="N-acetyltransferase ESCO acetyl-transferase" evidence="12">
    <location>
        <begin position="258"/>
        <end position="320"/>
    </location>
</feature>
<dbReference type="GO" id="GO:0008270">
    <property type="term" value="F:zinc ion binding"/>
    <property type="evidence" value="ECO:0007669"/>
    <property type="project" value="UniProtKB-KW"/>
</dbReference>
<dbReference type="CDD" id="cd04301">
    <property type="entry name" value="NAT_SF"/>
    <property type="match status" value="1"/>
</dbReference>
<protein>
    <recommendedName>
        <fullName evidence="15">N-acetyltransferase ESCO2</fullName>
    </recommendedName>
</protein>
<evidence type="ECO:0000259" key="11">
    <source>
        <dbReference type="Pfam" id="PF13878"/>
    </source>
</evidence>
<evidence type="ECO:0000313" key="13">
    <source>
        <dbReference type="EMBL" id="KAK7049316.1"/>
    </source>
</evidence>
<dbReference type="PANTHER" id="PTHR45884:SF2">
    <property type="entry name" value="N-ACETYLTRANSFERASE ECO"/>
    <property type="match status" value="1"/>
</dbReference>
<dbReference type="SUPFAM" id="SSF55729">
    <property type="entry name" value="Acyl-CoA N-acyltransferases (Nat)"/>
    <property type="match status" value="1"/>
</dbReference>
<name>A0AAW0DE86_9AGAR</name>
<comment type="caution">
    <text evidence="13">The sequence shown here is derived from an EMBL/GenBank/DDBJ whole genome shotgun (WGS) entry which is preliminary data.</text>
</comment>
<keyword evidence="3" id="KW-0808">Transferase</keyword>
<dbReference type="Proteomes" id="UP001383192">
    <property type="component" value="Unassembled WGS sequence"/>
</dbReference>
<keyword evidence="7" id="KW-0539">Nucleus</keyword>
<gene>
    <name evidence="13" type="ORF">VNI00_005917</name>
</gene>
<dbReference type="GO" id="GO:0005634">
    <property type="term" value="C:nucleus"/>
    <property type="evidence" value="ECO:0007669"/>
    <property type="project" value="UniProtKB-SubCell"/>
</dbReference>
<proteinExistence type="inferred from homology"/>
<dbReference type="PANTHER" id="PTHR45884">
    <property type="entry name" value="N-ACETYLTRANSFERASE ECO"/>
    <property type="match status" value="1"/>
</dbReference>
<evidence type="ECO:0000259" key="12">
    <source>
        <dbReference type="Pfam" id="PF13880"/>
    </source>
</evidence>
<dbReference type="InterPro" id="IPR028005">
    <property type="entry name" value="AcTrfase_ESCO_Znf_dom"/>
</dbReference>
<evidence type="ECO:0000256" key="8">
    <source>
        <dbReference type="ARBA" id="ARBA00023306"/>
    </source>
</evidence>